<evidence type="ECO:0000313" key="2">
    <source>
        <dbReference type="Proteomes" id="UP000006103"/>
    </source>
</evidence>
<gene>
    <name evidence="1" type="ORF">BGAPBR_I0050</name>
</gene>
<keyword evidence="2" id="KW-1185">Reference proteome</keyword>
<sequence>MEHTIFEISKFGKNQSRIYKIDFLKSSKCYKTFVNKHIIMIFSIIII</sequence>
<dbReference type="Proteomes" id="UP000006103">
    <property type="component" value="Plasmid PBr_lp28-4"/>
</dbReference>
<keyword evidence="1" id="KW-0614">Plasmid</keyword>
<organism evidence="1 2">
    <name type="scientific">Borreliella garinii PBr</name>
    <dbReference type="NCBI Taxonomy" id="498743"/>
    <lineage>
        <taxon>Bacteria</taxon>
        <taxon>Pseudomonadati</taxon>
        <taxon>Spirochaetota</taxon>
        <taxon>Spirochaetia</taxon>
        <taxon>Spirochaetales</taxon>
        <taxon>Borreliaceae</taxon>
        <taxon>Borreliella</taxon>
    </lineage>
</organism>
<dbReference type="AlphaFoldDB" id="B8F130"/>
<protein>
    <submittedName>
        <fullName evidence="1">Uncharacterized protein</fullName>
    </submittedName>
</protein>
<accession>B8F130</accession>
<name>B8F130_BORGR</name>
<reference evidence="1 2" key="1">
    <citation type="journal article" date="2011" name="J. Bacteriol.">
        <title>Whole-genome sequences of two Borrelia afzelii and two Borrelia garinii Lyme disease agent isolates.</title>
        <authorList>
            <person name="Casjens S.R."/>
            <person name="Mongodin E.F."/>
            <person name="Qiu W.-G."/>
            <person name="Dunn J.J."/>
            <person name="Luft B.J."/>
            <person name="Fraser-Liggett C.M."/>
            <person name="Schutzer S.E."/>
        </authorList>
    </citation>
    <scope>NUCLEOTIDE SEQUENCE [LARGE SCALE GENOMIC DNA]</scope>
    <source>
        <strain evidence="1 2">PBr</strain>
    </source>
</reference>
<geneLocation type="plasmid" evidence="1 2">
    <name>PBr_lp28-4</name>
</geneLocation>
<evidence type="ECO:0000313" key="1">
    <source>
        <dbReference type="EMBL" id="ACL34582.1"/>
    </source>
</evidence>
<proteinExistence type="predicted"/>
<dbReference type="EMBL" id="CP001304">
    <property type="protein sequence ID" value="ACL34582.1"/>
    <property type="molecule type" value="Genomic_DNA"/>
</dbReference>